<keyword evidence="10 12" id="KW-0472">Membrane</keyword>
<evidence type="ECO:0000256" key="9">
    <source>
        <dbReference type="ARBA" id="ARBA00023065"/>
    </source>
</evidence>
<keyword evidence="3" id="KW-0633">Potassium transport</keyword>
<accession>A0A177B1N1</accession>
<dbReference type="InterPro" id="IPR027359">
    <property type="entry name" value="Volt_channel_dom_sf"/>
</dbReference>
<dbReference type="InterPro" id="IPR003972">
    <property type="entry name" value="K_chnl_volt-dep_Kv1"/>
</dbReference>
<dbReference type="InterPro" id="IPR028325">
    <property type="entry name" value="VG_K_chnl"/>
</dbReference>
<dbReference type="OrthoDB" id="415460at2759"/>
<keyword evidence="6" id="KW-0851">Voltage-gated channel</keyword>
<evidence type="ECO:0000313" key="15">
    <source>
        <dbReference type="Proteomes" id="UP000078046"/>
    </source>
</evidence>
<feature type="transmembrane region" description="Helical" evidence="12">
    <location>
        <begin position="515"/>
        <end position="532"/>
    </location>
</feature>
<dbReference type="InterPro" id="IPR005821">
    <property type="entry name" value="Ion_trans_dom"/>
</dbReference>
<evidence type="ECO:0000313" key="14">
    <source>
        <dbReference type="EMBL" id="OAF68179.1"/>
    </source>
</evidence>
<keyword evidence="8 12" id="KW-1133">Transmembrane helix</keyword>
<comment type="caution">
    <text evidence="14">The sequence shown here is derived from an EMBL/GenBank/DDBJ whole genome shotgun (WGS) entry which is preliminary data.</text>
</comment>
<sequence>MKKIDKNKIKLEKFNYEMDENQDSCNSNPVKKPLLTIPIVHSVSSGKIESKLGTPKPLTSKDDNTKKSLLKNKKKHLNTIKNFLKKPEIKHDIKLTITPPNDAINIEIENTFKSSRIVINVSGTRYEIDTDILSKYPTTLLGNPEKLYRYYDIVNDEFFFDRNNSNFDAILYYYQSNKKLYRPLNVPVDIFIEECTFYKLDKDLIDTFRRPENVNQRKEAKLPDKKILKMLWLLFEFPESSIFARILALFSMIIIIISIVIFCMETLPSFRNYEVQYHDNSNTSAPLVNSSFSNYAIMNNLNKYQFVYKNFTNSSNVQNFNKTNSTDFYLNNHVITDRYKNKPFIRPLFIVESICVAWFTIELIIRLVASPSKWEFSKDIMNIVDLISIIPFFITLSSMILSHFKINSVTDLNLSQNLTNFTNTNYMVNNQSHVKIKSRQSQSFAILRVIRLVRVFRIFKLSRHSKGLQVLGQTLKASVNELCLLVFFLFIGVILYSSAIYFAEINTKNTHFTSIPSSFWWAVVTMTTVGYGDMIPISSLGKIIGSLCAITGVLTIALPVPVIVSNFNYYYHRDNESNNQTENTHQHVMSCPTFYKKRMNLKI</sequence>
<keyword evidence="15" id="KW-1185">Reference proteome</keyword>
<dbReference type="EMBL" id="LWCA01000498">
    <property type="protein sequence ID" value="OAF68179.1"/>
    <property type="molecule type" value="Genomic_DNA"/>
</dbReference>
<feature type="transmembrane region" description="Helical" evidence="12">
    <location>
        <begin position="482"/>
        <end position="503"/>
    </location>
</feature>
<dbReference type="GO" id="GO:0008076">
    <property type="term" value="C:voltage-gated potassium channel complex"/>
    <property type="evidence" value="ECO:0007669"/>
    <property type="project" value="InterPro"/>
</dbReference>
<gene>
    <name evidence="14" type="ORF">A3Q56_04074</name>
</gene>
<comment type="subcellular location">
    <subcellularLocation>
        <location evidence="1">Membrane</location>
        <topology evidence="1">Multi-pass membrane protein</topology>
    </subcellularLocation>
</comment>
<dbReference type="Gene3D" id="3.30.710.10">
    <property type="entry name" value="Potassium Channel Kv1.1, Chain A"/>
    <property type="match status" value="1"/>
</dbReference>
<evidence type="ECO:0000256" key="6">
    <source>
        <dbReference type="ARBA" id="ARBA00022882"/>
    </source>
</evidence>
<feature type="transmembrane region" description="Helical" evidence="12">
    <location>
        <begin position="380"/>
        <end position="401"/>
    </location>
</feature>
<evidence type="ECO:0000256" key="12">
    <source>
        <dbReference type="SAM" id="Phobius"/>
    </source>
</evidence>
<evidence type="ECO:0000256" key="5">
    <source>
        <dbReference type="ARBA" id="ARBA00022826"/>
    </source>
</evidence>
<evidence type="ECO:0000256" key="3">
    <source>
        <dbReference type="ARBA" id="ARBA00022538"/>
    </source>
</evidence>
<evidence type="ECO:0000256" key="4">
    <source>
        <dbReference type="ARBA" id="ARBA00022692"/>
    </source>
</evidence>
<dbReference type="PRINTS" id="PR00169">
    <property type="entry name" value="KCHANNEL"/>
</dbReference>
<evidence type="ECO:0000256" key="2">
    <source>
        <dbReference type="ARBA" id="ARBA00022448"/>
    </source>
</evidence>
<organism evidence="14 15">
    <name type="scientific">Intoshia linei</name>
    <dbReference type="NCBI Taxonomy" id="1819745"/>
    <lineage>
        <taxon>Eukaryota</taxon>
        <taxon>Metazoa</taxon>
        <taxon>Spiralia</taxon>
        <taxon>Lophotrochozoa</taxon>
        <taxon>Mesozoa</taxon>
        <taxon>Orthonectida</taxon>
        <taxon>Rhopaluridae</taxon>
        <taxon>Intoshia</taxon>
    </lineage>
</organism>
<keyword evidence="4 12" id="KW-0812">Transmembrane</keyword>
<dbReference type="FunFam" id="1.10.287.70:FF:000002">
    <property type="entry name" value="Potassium voltage-gated channel subfamily a member"/>
    <property type="match status" value="1"/>
</dbReference>
<evidence type="ECO:0000256" key="8">
    <source>
        <dbReference type="ARBA" id="ARBA00022989"/>
    </source>
</evidence>
<dbReference type="Pfam" id="PF02214">
    <property type="entry name" value="BTB_2"/>
    <property type="match status" value="1"/>
</dbReference>
<dbReference type="Proteomes" id="UP000078046">
    <property type="component" value="Unassembled WGS sequence"/>
</dbReference>
<dbReference type="SMART" id="SM00225">
    <property type="entry name" value="BTB"/>
    <property type="match status" value="1"/>
</dbReference>
<feature type="transmembrane region" description="Helical" evidence="12">
    <location>
        <begin position="544"/>
        <end position="564"/>
    </location>
</feature>
<reference evidence="14 15" key="1">
    <citation type="submission" date="2016-04" db="EMBL/GenBank/DDBJ databases">
        <title>The genome of Intoshia linei affirms orthonectids as highly simplified spiralians.</title>
        <authorList>
            <person name="Mikhailov K.V."/>
            <person name="Slusarev G.S."/>
            <person name="Nikitin M.A."/>
            <person name="Logacheva M.D."/>
            <person name="Penin A."/>
            <person name="Aleoshin V."/>
            <person name="Panchin Y.V."/>
        </authorList>
    </citation>
    <scope>NUCLEOTIDE SEQUENCE [LARGE SCALE GENOMIC DNA]</scope>
    <source>
        <strain evidence="14">Intl2013</strain>
        <tissue evidence="14">Whole animal</tissue>
    </source>
</reference>
<dbReference type="PANTHER" id="PTHR11537">
    <property type="entry name" value="VOLTAGE-GATED POTASSIUM CHANNEL"/>
    <property type="match status" value="1"/>
</dbReference>
<dbReference type="Gene3D" id="1.10.287.70">
    <property type="match status" value="1"/>
</dbReference>
<feature type="transmembrane region" description="Helical" evidence="12">
    <location>
        <begin position="242"/>
        <end position="264"/>
    </location>
</feature>
<proteinExistence type="predicted"/>
<keyword evidence="2" id="KW-0813">Transport</keyword>
<dbReference type="Pfam" id="PF00520">
    <property type="entry name" value="Ion_trans"/>
    <property type="match status" value="1"/>
</dbReference>
<keyword evidence="7" id="KW-0630">Potassium</keyword>
<dbReference type="AlphaFoldDB" id="A0A177B1N1"/>
<keyword evidence="5" id="KW-0631">Potassium channel</keyword>
<dbReference type="PRINTS" id="PR01491">
    <property type="entry name" value="KVCHANNEL"/>
</dbReference>
<dbReference type="GO" id="GO:0001508">
    <property type="term" value="P:action potential"/>
    <property type="evidence" value="ECO:0007669"/>
    <property type="project" value="TreeGrafter"/>
</dbReference>
<feature type="domain" description="BTB" evidence="13">
    <location>
        <begin position="115"/>
        <end position="215"/>
    </location>
</feature>
<dbReference type="GO" id="GO:0005251">
    <property type="term" value="F:delayed rectifier potassium channel activity"/>
    <property type="evidence" value="ECO:0007669"/>
    <property type="project" value="TreeGrafter"/>
</dbReference>
<dbReference type="InterPro" id="IPR003131">
    <property type="entry name" value="T1-type_BTB"/>
</dbReference>
<evidence type="ECO:0000256" key="7">
    <source>
        <dbReference type="ARBA" id="ARBA00022958"/>
    </source>
</evidence>
<evidence type="ECO:0000259" key="13">
    <source>
        <dbReference type="SMART" id="SM00225"/>
    </source>
</evidence>
<dbReference type="InterPro" id="IPR011333">
    <property type="entry name" value="SKP1/BTB/POZ_sf"/>
</dbReference>
<dbReference type="InterPro" id="IPR000210">
    <property type="entry name" value="BTB/POZ_dom"/>
</dbReference>
<dbReference type="GO" id="GO:0051260">
    <property type="term" value="P:protein homooligomerization"/>
    <property type="evidence" value="ECO:0007669"/>
    <property type="project" value="InterPro"/>
</dbReference>
<keyword evidence="11" id="KW-0407">Ion channel</keyword>
<dbReference type="SUPFAM" id="SSF54695">
    <property type="entry name" value="POZ domain"/>
    <property type="match status" value="1"/>
</dbReference>
<protein>
    <submittedName>
        <fullName evidence="14">Potassium voltage-gated channel subfamily A member 5</fullName>
    </submittedName>
</protein>
<dbReference type="InterPro" id="IPR003968">
    <property type="entry name" value="K_chnl_volt-dep_Kv"/>
</dbReference>
<feature type="transmembrane region" description="Helical" evidence="12">
    <location>
        <begin position="348"/>
        <end position="368"/>
    </location>
</feature>
<dbReference type="PRINTS" id="PR01496">
    <property type="entry name" value="SHAKERCHANEL"/>
</dbReference>
<evidence type="ECO:0000256" key="11">
    <source>
        <dbReference type="ARBA" id="ARBA00023303"/>
    </source>
</evidence>
<name>A0A177B1N1_9BILA</name>
<dbReference type="SUPFAM" id="SSF81324">
    <property type="entry name" value="Voltage-gated potassium channels"/>
    <property type="match status" value="1"/>
</dbReference>
<evidence type="ECO:0000256" key="10">
    <source>
        <dbReference type="ARBA" id="ARBA00023136"/>
    </source>
</evidence>
<dbReference type="PANTHER" id="PTHR11537:SF113">
    <property type="entry name" value="POTASSIUM VOLTAGE-GATED CHANNEL PROTEIN SHAKER"/>
    <property type="match status" value="1"/>
</dbReference>
<dbReference type="Gene3D" id="1.20.120.350">
    <property type="entry name" value="Voltage-gated potassium channels. Chain C"/>
    <property type="match status" value="1"/>
</dbReference>
<evidence type="ECO:0000256" key="1">
    <source>
        <dbReference type="ARBA" id="ARBA00004141"/>
    </source>
</evidence>
<keyword evidence="9" id="KW-0406">Ion transport</keyword>